<organism evidence="4 5">
    <name type="scientific">Euroglyphus maynei</name>
    <name type="common">Mayne's house dust mite</name>
    <dbReference type="NCBI Taxonomy" id="6958"/>
    <lineage>
        <taxon>Eukaryota</taxon>
        <taxon>Metazoa</taxon>
        <taxon>Ecdysozoa</taxon>
        <taxon>Arthropoda</taxon>
        <taxon>Chelicerata</taxon>
        <taxon>Arachnida</taxon>
        <taxon>Acari</taxon>
        <taxon>Acariformes</taxon>
        <taxon>Sarcoptiformes</taxon>
        <taxon>Astigmata</taxon>
        <taxon>Psoroptidia</taxon>
        <taxon>Analgoidea</taxon>
        <taxon>Pyroglyphidae</taxon>
        <taxon>Pyroglyphinae</taxon>
        <taxon>Euroglyphus</taxon>
    </lineage>
</organism>
<dbReference type="GO" id="GO:0005634">
    <property type="term" value="C:nucleus"/>
    <property type="evidence" value="ECO:0007669"/>
    <property type="project" value="UniProtKB-SubCell"/>
</dbReference>
<name>A0A1Y3AUK9_EURMA</name>
<keyword evidence="2" id="KW-0539">Nucleus</keyword>
<evidence type="ECO:0000313" key="4">
    <source>
        <dbReference type="EMBL" id="OTF72170.1"/>
    </source>
</evidence>
<dbReference type="AlphaFoldDB" id="A0A1Y3AUK9"/>
<evidence type="ECO:0000313" key="5">
    <source>
        <dbReference type="Proteomes" id="UP000194236"/>
    </source>
</evidence>
<reference evidence="4 5" key="1">
    <citation type="submission" date="2017-03" db="EMBL/GenBank/DDBJ databases">
        <title>Genome Survey of Euroglyphus maynei.</title>
        <authorList>
            <person name="Arlian L.G."/>
            <person name="Morgan M.S."/>
            <person name="Rider S.D."/>
        </authorList>
    </citation>
    <scope>NUCLEOTIDE SEQUENCE [LARGE SCALE GENOMIC DNA]</scope>
    <source>
        <strain evidence="4">Arlian Lab</strain>
        <tissue evidence="4">Whole body</tissue>
    </source>
</reference>
<dbReference type="PANTHER" id="PTHR23424:SF23">
    <property type="entry name" value="PROTEIN SAAL1"/>
    <property type="match status" value="1"/>
</dbReference>
<protein>
    <submittedName>
        <fullName evidence="4">Uncharacterized protein</fullName>
    </submittedName>
</protein>
<proteinExistence type="inferred from homology"/>
<dbReference type="Gene3D" id="1.25.10.10">
    <property type="entry name" value="Leucine-rich Repeat Variant"/>
    <property type="match status" value="1"/>
</dbReference>
<dbReference type="OrthoDB" id="2156856at2759"/>
<evidence type="ECO:0000256" key="3">
    <source>
        <dbReference type="ARBA" id="ARBA00038401"/>
    </source>
</evidence>
<dbReference type="Proteomes" id="UP000194236">
    <property type="component" value="Unassembled WGS sequence"/>
</dbReference>
<evidence type="ECO:0000256" key="1">
    <source>
        <dbReference type="ARBA" id="ARBA00004123"/>
    </source>
</evidence>
<dbReference type="EMBL" id="MUJZ01057548">
    <property type="protein sequence ID" value="OTF72170.1"/>
    <property type="molecule type" value="Genomic_DNA"/>
</dbReference>
<dbReference type="InterPro" id="IPR052464">
    <property type="entry name" value="Synovial_Prolif_Regulator"/>
</dbReference>
<sequence>MSDAIGQTVYSKQWLIQGLMKMIKFVQNESNTMNSADGGDNVTSVFENEDQLCLIWDISSEADVQQFLIELNADEMLVNTVLRTENRRLAEIAIGILGNLSHNDQISERIAANEPFW</sequence>
<comment type="subcellular location">
    <subcellularLocation>
        <location evidence="1">Nucleus</location>
    </subcellularLocation>
</comment>
<comment type="caution">
    <text evidence="4">The sequence shown here is derived from an EMBL/GenBank/DDBJ whole genome shotgun (WGS) entry which is preliminary data.</text>
</comment>
<gene>
    <name evidence="4" type="ORF">BLA29_006313</name>
</gene>
<evidence type="ECO:0000256" key="2">
    <source>
        <dbReference type="ARBA" id="ARBA00023242"/>
    </source>
</evidence>
<comment type="similarity">
    <text evidence="3">Belongs to the SAAL1 family.</text>
</comment>
<keyword evidence="5" id="KW-1185">Reference proteome</keyword>
<dbReference type="InterPro" id="IPR011989">
    <property type="entry name" value="ARM-like"/>
</dbReference>
<accession>A0A1Y3AUK9</accession>
<dbReference type="PANTHER" id="PTHR23424">
    <property type="entry name" value="SERUM AMYLOID A"/>
    <property type="match status" value="1"/>
</dbReference>